<dbReference type="InterPro" id="IPR003570">
    <property type="entry name" value="Cyt_c_biogenesis_NrfE"/>
</dbReference>
<dbReference type="Pfam" id="PF16327">
    <property type="entry name" value="CcmF_C"/>
    <property type="match status" value="1"/>
</dbReference>
<dbReference type="OrthoDB" id="9761451at2"/>
<keyword evidence="5 10" id="KW-0812">Transmembrane</keyword>
<evidence type="ECO:0000256" key="7">
    <source>
        <dbReference type="ARBA" id="ARBA00022989"/>
    </source>
</evidence>
<evidence type="ECO:0000256" key="8">
    <source>
        <dbReference type="ARBA" id="ARBA00023136"/>
    </source>
</evidence>
<dbReference type="AlphaFoldDB" id="A0A379C7Q9"/>
<dbReference type="GO" id="GO:0020037">
    <property type="term" value="F:heme binding"/>
    <property type="evidence" value="ECO:0007669"/>
    <property type="project" value="InterPro"/>
</dbReference>
<dbReference type="Proteomes" id="UP000255417">
    <property type="component" value="Unassembled WGS sequence"/>
</dbReference>
<evidence type="ECO:0000256" key="4">
    <source>
        <dbReference type="ARBA" id="ARBA00022519"/>
    </source>
</evidence>
<feature type="transmembrane region" description="Helical" evidence="10">
    <location>
        <begin position="209"/>
        <end position="229"/>
    </location>
</feature>
<keyword evidence="8 10" id="KW-0472">Membrane</keyword>
<reference evidence="13 14" key="1">
    <citation type="submission" date="2018-06" db="EMBL/GenBank/DDBJ databases">
        <authorList>
            <consortium name="Pathogen Informatics"/>
            <person name="Doyle S."/>
        </authorList>
    </citation>
    <scope>NUCLEOTIDE SEQUENCE [LARGE SCALE GENOMIC DNA]</scope>
    <source>
        <strain evidence="13 14">NCTC12872</strain>
    </source>
</reference>
<dbReference type="InterPro" id="IPR003568">
    <property type="entry name" value="Cyt_c_biogenesis_CcmF"/>
</dbReference>
<comment type="function">
    <text evidence="9">Required for the biogenesis of c-type cytochromes. Possible subunit of a heme lyase.</text>
</comment>
<evidence type="ECO:0000256" key="1">
    <source>
        <dbReference type="ARBA" id="ARBA00004429"/>
    </source>
</evidence>
<evidence type="ECO:0000313" key="13">
    <source>
        <dbReference type="EMBL" id="SUB58333.1"/>
    </source>
</evidence>
<feature type="domain" description="Cytochrome c-type biogenesis protein CcmF C-terminal" evidence="12">
    <location>
        <begin position="316"/>
        <end position="613"/>
    </location>
</feature>
<keyword evidence="7 10" id="KW-1133">Transmembrane helix</keyword>
<keyword evidence="4" id="KW-0997">Cell inner membrane</keyword>
<keyword evidence="3" id="KW-1003">Cell membrane</keyword>
<feature type="domain" description="Cytochrome c assembly protein" evidence="11">
    <location>
        <begin position="89"/>
        <end position="295"/>
    </location>
</feature>
<feature type="transmembrane region" description="Helical" evidence="10">
    <location>
        <begin position="596"/>
        <end position="616"/>
    </location>
</feature>
<dbReference type="GO" id="GO:0017004">
    <property type="term" value="P:cytochrome complex assembly"/>
    <property type="evidence" value="ECO:0007669"/>
    <property type="project" value="UniProtKB-KW"/>
</dbReference>
<feature type="transmembrane region" description="Helical" evidence="10">
    <location>
        <begin position="249"/>
        <end position="264"/>
    </location>
</feature>
<evidence type="ECO:0000256" key="3">
    <source>
        <dbReference type="ARBA" id="ARBA00022475"/>
    </source>
</evidence>
<dbReference type="PRINTS" id="PR01410">
    <property type="entry name" value="CCBIOGENESIS"/>
</dbReference>
<comment type="similarity">
    <text evidence="2">Belongs to the CcmF/CycK/Ccl1/NrfE/CcsA family.</text>
</comment>
<keyword evidence="14" id="KW-1185">Reference proteome</keyword>
<gene>
    <name evidence="13" type="primary">ccmF_2</name>
    <name evidence="13" type="ORF">NCTC12872_00295</name>
</gene>
<evidence type="ECO:0000259" key="11">
    <source>
        <dbReference type="Pfam" id="PF01578"/>
    </source>
</evidence>
<keyword evidence="6" id="KW-0201">Cytochrome c-type biogenesis</keyword>
<organism evidence="13 14">
    <name type="scientific">Phocoenobacter uteri</name>
    <dbReference type="NCBI Taxonomy" id="146806"/>
    <lineage>
        <taxon>Bacteria</taxon>
        <taxon>Pseudomonadati</taxon>
        <taxon>Pseudomonadota</taxon>
        <taxon>Gammaproteobacteria</taxon>
        <taxon>Pasteurellales</taxon>
        <taxon>Pasteurellaceae</taxon>
        <taxon>Phocoenobacter</taxon>
    </lineage>
</organism>
<dbReference type="GO" id="GO:0015232">
    <property type="term" value="F:heme transmembrane transporter activity"/>
    <property type="evidence" value="ECO:0007669"/>
    <property type="project" value="InterPro"/>
</dbReference>
<feature type="transmembrane region" description="Helical" evidence="10">
    <location>
        <begin position="271"/>
        <end position="292"/>
    </location>
</feature>
<comment type="subcellular location">
    <subcellularLocation>
        <location evidence="1">Cell inner membrane</location>
        <topology evidence="1">Multi-pass membrane protein</topology>
    </subcellularLocation>
</comment>
<dbReference type="GO" id="GO:0005886">
    <property type="term" value="C:plasma membrane"/>
    <property type="evidence" value="ECO:0007669"/>
    <property type="project" value="UniProtKB-SubCell"/>
</dbReference>
<dbReference type="Pfam" id="PF01578">
    <property type="entry name" value="Cytochrom_C_asm"/>
    <property type="match status" value="1"/>
</dbReference>
<feature type="transmembrane region" description="Helical" evidence="10">
    <location>
        <begin position="445"/>
        <end position="465"/>
    </location>
</feature>
<name>A0A379C7Q9_9PAST</name>
<dbReference type="EMBL" id="UGTA01000001">
    <property type="protein sequence ID" value="SUB58333.1"/>
    <property type="molecule type" value="Genomic_DNA"/>
</dbReference>
<feature type="transmembrane region" description="Helical" evidence="10">
    <location>
        <begin position="177"/>
        <end position="197"/>
    </location>
</feature>
<feature type="transmembrane region" description="Helical" evidence="10">
    <location>
        <begin position="312"/>
        <end position="331"/>
    </location>
</feature>
<dbReference type="InterPro" id="IPR003567">
    <property type="entry name" value="Cyt_c_biogenesis"/>
</dbReference>
<proteinExistence type="inferred from homology"/>
<feature type="transmembrane region" description="Helical" evidence="10">
    <location>
        <begin position="472"/>
        <end position="494"/>
    </location>
</feature>
<dbReference type="NCBIfam" id="NF007691">
    <property type="entry name" value="PRK10369.1"/>
    <property type="match status" value="1"/>
</dbReference>
<feature type="transmembrane region" description="Helical" evidence="10">
    <location>
        <begin position="418"/>
        <end position="439"/>
    </location>
</feature>
<feature type="transmembrane region" description="Helical" evidence="10">
    <location>
        <begin position="42"/>
        <end position="62"/>
    </location>
</feature>
<feature type="transmembrane region" description="Helical" evidence="10">
    <location>
        <begin position="96"/>
        <end position="114"/>
    </location>
</feature>
<evidence type="ECO:0000256" key="6">
    <source>
        <dbReference type="ARBA" id="ARBA00022748"/>
    </source>
</evidence>
<dbReference type="PRINTS" id="PR01413">
    <property type="entry name" value="NRFEBIOGNSIS"/>
</dbReference>
<feature type="transmembrane region" description="Helical" evidence="10">
    <location>
        <begin position="352"/>
        <end position="377"/>
    </location>
</feature>
<dbReference type="RefSeq" id="WP_115314860.1">
    <property type="nucleotide sequence ID" value="NZ_LWIF01000001.1"/>
</dbReference>
<dbReference type="InterPro" id="IPR002541">
    <property type="entry name" value="Cyt_c_assembly"/>
</dbReference>
<evidence type="ECO:0000313" key="14">
    <source>
        <dbReference type="Proteomes" id="UP000255417"/>
    </source>
</evidence>
<protein>
    <submittedName>
        <fullName evidence="13">Cytochrome c-type biogenesis protein CcmF</fullName>
    </submittedName>
</protein>
<dbReference type="PANTHER" id="PTHR43653">
    <property type="entry name" value="CYTOCHROME C ASSEMBLY PROTEIN-RELATED"/>
    <property type="match status" value="1"/>
</dbReference>
<evidence type="ECO:0000256" key="2">
    <source>
        <dbReference type="ARBA" id="ARBA00009186"/>
    </source>
</evidence>
<evidence type="ECO:0000256" key="5">
    <source>
        <dbReference type="ARBA" id="ARBA00022692"/>
    </source>
</evidence>
<sequence>MLPEVGFLLLIIASISNLFLAIIPAMGLYAQKSSFVNATPKLSYFAFLSITLSFTILAYSFAIDDFSLLYVATHSNSQLPTFYKIAASWGGHNGSMLFWFFALNLWTTVFSLSNRNNKSELVIHTLAILGFITFCFSLFLIFYSNPFEREFPIPMEGSDLNPMLQDLGLIFHPPLLYLGYVGFAVTFALVMATLITNKFNAEFIRLMKTWVRIAWGFLTLGILLGAWWAYYELGWGGWWFWDPVENASLMPWLLGIALLHTLSINHKKGIFIHWTIILSLLCFSLTLLGTFIVRSGVLTSVHSFTSTGNKGLALLLLFSTLTLISFTIYAVRIKPTNTNYPIKLSSLTGMTLIFNIIISLATFVVFIGTFYPMFYTVMNWGTISVGAPYFNLLFFPLIGLVCVLMICLFTFKNNKYKHIIILLLSLVATFVVLNSTLLYFQRVNISLVAICFICVAFYLLFTTILQFNLSKIPFVLAHCGVALAIFGATMMGYFSLEKGVKLAPQQEIIFNGMTFEYARFSNEIGQNYTSEQAHFIVYKEKQEIAKLVTEKRFYAVTDTQMSEVGLDRSYLGDIYIVMGDKLGKGEFTFKLQYKPFVVWLWIGGILMALGVCWHLFSEIFTRFRLKKE</sequence>
<dbReference type="NCBIfam" id="TIGR00353">
    <property type="entry name" value="nrfE"/>
    <property type="match status" value="1"/>
</dbReference>
<evidence type="ECO:0000256" key="10">
    <source>
        <dbReference type="SAM" id="Phobius"/>
    </source>
</evidence>
<accession>A0A379C7Q9</accession>
<feature type="transmembrane region" description="Helical" evidence="10">
    <location>
        <begin position="6"/>
        <end position="30"/>
    </location>
</feature>
<feature type="transmembrane region" description="Helical" evidence="10">
    <location>
        <begin position="389"/>
        <end position="411"/>
    </location>
</feature>
<evidence type="ECO:0000259" key="12">
    <source>
        <dbReference type="Pfam" id="PF16327"/>
    </source>
</evidence>
<evidence type="ECO:0000256" key="9">
    <source>
        <dbReference type="ARBA" id="ARBA00037230"/>
    </source>
</evidence>
<dbReference type="InterPro" id="IPR032523">
    <property type="entry name" value="CcmF_C"/>
</dbReference>
<feature type="transmembrane region" description="Helical" evidence="10">
    <location>
        <begin position="121"/>
        <end position="143"/>
    </location>
</feature>
<dbReference type="PANTHER" id="PTHR43653:SF1">
    <property type="entry name" value="CYTOCHROME C-TYPE BIOGENESIS PROTEIN CCMF"/>
    <property type="match status" value="1"/>
</dbReference>